<keyword evidence="7 18" id="KW-0812">Transmembrane</keyword>
<dbReference type="Gene3D" id="1.20.120.350">
    <property type="entry name" value="Voltage-gated potassium channels. Chain C"/>
    <property type="match status" value="3"/>
</dbReference>
<organism evidence="20 21">
    <name type="scientific">Ambrosiozyma monospora</name>
    <name type="common">Yeast</name>
    <name type="synonym">Endomycopsis monosporus</name>
    <dbReference type="NCBI Taxonomy" id="43982"/>
    <lineage>
        <taxon>Eukaryota</taxon>
        <taxon>Fungi</taxon>
        <taxon>Dikarya</taxon>
        <taxon>Ascomycota</taxon>
        <taxon>Saccharomycotina</taxon>
        <taxon>Pichiomycetes</taxon>
        <taxon>Pichiales</taxon>
        <taxon>Pichiaceae</taxon>
        <taxon>Ambrosiozyma</taxon>
    </lineage>
</organism>
<dbReference type="GO" id="GO:0008331">
    <property type="term" value="F:high voltage-gated calcium channel activity"/>
    <property type="evidence" value="ECO:0007669"/>
    <property type="project" value="TreeGrafter"/>
</dbReference>
<evidence type="ECO:0000256" key="3">
    <source>
        <dbReference type="ARBA" id="ARBA00022475"/>
    </source>
</evidence>
<dbReference type="EMBL" id="BSXU01000016">
    <property type="protein sequence ID" value="GMG18853.1"/>
    <property type="molecule type" value="Genomic_DNA"/>
</dbReference>
<feature type="transmembrane region" description="Helical" evidence="18">
    <location>
        <begin position="1050"/>
        <end position="1069"/>
    </location>
</feature>
<dbReference type="GO" id="GO:0098703">
    <property type="term" value="P:calcium ion import across plasma membrane"/>
    <property type="evidence" value="ECO:0007669"/>
    <property type="project" value="TreeGrafter"/>
</dbReference>
<feature type="transmembrane region" description="Helical" evidence="18">
    <location>
        <begin position="1518"/>
        <end position="1542"/>
    </location>
</feature>
<feature type="transmembrane region" description="Helical" evidence="18">
    <location>
        <begin position="1769"/>
        <end position="1786"/>
    </location>
</feature>
<evidence type="ECO:0000256" key="18">
    <source>
        <dbReference type="SAM" id="Phobius"/>
    </source>
</evidence>
<feature type="region of interest" description="Disordered" evidence="17">
    <location>
        <begin position="301"/>
        <end position="350"/>
    </location>
</feature>
<dbReference type="PANTHER" id="PTHR45628">
    <property type="entry name" value="VOLTAGE-DEPENDENT CALCIUM CHANNEL TYPE A SUBUNIT ALPHA-1"/>
    <property type="match status" value="1"/>
</dbReference>
<keyword evidence="11" id="KW-0406">Ion transport</keyword>
<evidence type="ECO:0000256" key="16">
    <source>
        <dbReference type="ARBA" id="ARBA00067459"/>
    </source>
</evidence>
<evidence type="ECO:0000256" key="10">
    <source>
        <dbReference type="ARBA" id="ARBA00022989"/>
    </source>
</evidence>
<keyword evidence="21" id="KW-1185">Reference proteome</keyword>
<evidence type="ECO:0000256" key="4">
    <source>
        <dbReference type="ARBA" id="ARBA00022553"/>
    </source>
</evidence>
<feature type="region of interest" description="Disordered" evidence="17">
    <location>
        <begin position="1"/>
        <end position="67"/>
    </location>
</feature>
<feature type="transmembrane region" description="Helical" evidence="18">
    <location>
        <begin position="781"/>
        <end position="800"/>
    </location>
</feature>
<gene>
    <name evidence="20" type="ORF">Amon01_000002100</name>
</gene>
<dbReference type="InterPro" id="IPR018247">
    <property type="entry name" value="EF_Hand_1_Ca_BS"/>
</dbReference>
<feature type="transmembrane region" description="Helical" evidence="18">
    <location>
        <begin position="1888"/>
        <end position="1909"/>
    </location>
</feature>
<evidence type="ECO:0000313" key="21">
    <source>
        <dbReference type="Proteomes" id="UP001165063"/>
    </source>
</evidence>
<evidence type="ECO:0000313" key="20">
    <source>
        <dbReference type="EMBL" id="GMG18853.1"/>
    </source>
</evidence>
<comment type="caution">
    <text evidence="20">The sequence shown here is derived from an EMBL/GenBank/DDBJ whole genome shotgun (WGS) entry which is preliminary data.</text>
</comment>
<feature type="transmembrane region" description="Helical" evidence="18">
    <location>
        <begin position="596"/>
        <end position="619"/>
    </location>
</feature>
<evidence type="ECO:0000256" key="5">
    <source>
        <dbReference type="ARBA" id="ARBA00022568"/>
    </source>
</evidence>
<keyword evidence="8" id="KW-0106">Calcium</keyword>
<evidence type="ECO:0000256" key="9">
    <source>
        <dbReference type="ARBA" id="ARBA00022882"/>
    </source>
</evidence>
<dbReference type="InterPro" id="IPR005821">
    <property type="entry name" value="Ion_trans_dom"/>
</dbReference>
<dbReference type="Pfam" id="PF00520">
    <property type="entry name" value="Ion_trans"/>
    <property type="match status" value="4"/>
</dbReference>
<evidence type="ECO:0000256" key="14">
    <source>
        <dbReference type="ARBA" id="ARBA00023303"/>
    </source>
</evidence>
<feature type="transmembrane region" description="Helical" evidence="18">
    <location>
        <begin position="1154"/>
        <end position="1176"/>
    </location>
</feature>
<keyword evidence="10 18" id="KW-1133">Transmembrane helix</keyword>
<feature type="transmembrane region" description="Helical" evidence="18">
    <location>
        <begin position="1014"/>
        <end position="1038"/>
    </location>
</feature>
<feature type="compositionally biased region" description="Polar residues" evidence="17">
    <location>
        <begin position="318"/>
        <end position="328"/>
    </location>
</feature>
<feature type="compositionally biased region" description="Low complexity" evidence="17">
    <location>
        <begin position="673"/>
        <end position="682"/>
    </location>
</feature>
<evidence type="ECO:0000256" key="15">
    <source>
        <dbReference type="ARBA" id="ARBA00061395"/>
    </source>
</evidence>
<feature type="compositionally biased region" description="Polar residues" evidence="17">
    <location>
        <begin position="472"/>
        <end position="493"/>
    </location>
</feature>
<feature type="domain" description="EF-hand" evidence="19">
    <location>
        <begin position="2020"/>
        <end position="2055"/>
    </location>
</feature>
<comment type="similarity">
    <text evidence="15">Belongs to the calcium channel alpha-1 subunit (TC 1.A.1.11) family.</text>
</comment>
<evidence type="ECO:0000256" key="8">
    <source>
        <dbReference type="ARBA" id="ARBA00022837"/>
    </source>
</evidence>
<evidence type="ECO:0000256" key="6">
    <source>
        <dbReference type="ARBA" id="ARBA00022673"/>
    </source>
</evidence>
<keyword evidence="13" id="KW-0325">Glycoprotein</keyword>
<evidence type="ECO:0000256" key="2">
    <source>
        <dbReference type="ARBA" id="ARBA00022448"/>
    </source>
</evidence>
<feature type="transmembrane region" description="Helical" evidence="18">
    <location>
        <begin position="1577"/>
        <end position="1597"/>
    </location>
</feature>
<keyword evidence="2" id="KW-0813">Transport</keyword>
<feature type="compositionally biased region" description="Low complexity" evidence="17">
    <location>
        <begin position="81"/>
        <end position="96"/>
    </location>
</feature>
<feature type="region of interest" description="Disordered" evidence="17">
    <location>
        <begin position="422"/>
        <end position="522"/>
    </location>
</feature>
<dbReference type="OrthoDB" id="416585at2759"/>
<protein>
    <recommendedName>
        <fullName evidence="16">Calcium-channel protein CCH1</fullName>
    </recommendedName>
</protein>
<evidence type="ECO:0000259" key="19">
    <source>
        <dbReference type="PROSITE" id="PS50222"/>
    </source>
</evidence>
<feature type="region of interest" description="Disordered" evidence="17">
    <location>
        <begin position="1324"/>
        <end position="1360"/>
    </location>
</feature>
<dbReference type="Proteomes" id="UP001165063">
    <property type="component" value="Unassembled WGS sequence"/>
</dbReference>
<feature type="region of interest" description="Disordered" evidence="17">
    <location>
        <begin position="81"/>
        <end position="106"/>
    </location>
</feature>
<evidence type="ECO:0000256" key="1">
    <source>
        <dbReference type="ARBA" id="ARBA00004651"/>
    </source>
</evidence>
<feature type="compositionally biased region" description="Polar residues" evidence="17">
    <location>
        <begin position="235"/>
        <end position="248"/>
    </location>
</feature>
<dbReference type="FunFam" id="1.10.287.70:FF:000093">
    <property type="entry name" value="Calcium channel subunit Cch1"/>
    <property type="match status" value="1"/>
</dbReference>
<feature type="transmembrane region" description="Helical" evidence="18">
    <location>
        <begin position="557"/>
        <end position="576"/>
    </location>
</feature>
<dbReference type="InterPro" id="IPR050599">
    <property type="entry name" value="VDCC_alpha-1_subunit"/>
</dbReference>
<feature type="region of interest" description="Disordered" evidence="17">
    <location>
        <begin position="221"/>
        <end position="260"/>
    </location>
</feature>
<evidence type="ECO:0000256" key="12">
    <source>
        <dbReference type="ARBA" id="ARBA00023136"/>
    </source>
</evidence>
<dbReference type="InterPro" id="IPR027359">
    <property type="entry name" value="Volt_channel_dom_sf"/>
</dbReference>
<keyword evidence="9" id="KW-0851">Voltage-gated channel</keyword>
<dbReference type="InterPro" id="IPR002048">
    <property type="entry name" value="EF_hand_dom"/>
</dbReference>
<dbReference type="GO" id="GO:0005891">
    <property type="term" value="C:voltage-gated calcium channel complex"/>
    <property type="evidence" value="ECO:0007669"/>
    <property type="project" value="TreeGrafter"/>
</dbReference>
<feature type="transmembrane region" description="Helical" evidence="18">
    <location>
        <begin position="1976"/>
        <end position="2001"/>
    </location>
</feature>
<feature type="transmembrane region" description="Helical" evidence="18">
    <location>
        <begin position="1830"/>
        <end position="1849"/>
    </location>
</feature>
<feature type="transmembrane region" description="Helical" evidence="18">
    <location>
        <begin position="1482"/>
        <end position="1498"/>
    </location>
</feature>
<feature type="compositionally biased region" description="Polar residues" evidence="17">
    <location>
        <begin position="14"/>
        <end position="28"/>
    </location>
</feature>
<reference evidence="20" key="1">
    <citation type="submission" date="2023-04" db="EMBL/GenBank/DDBJ databases">
        <title>Ambrosiozyma monospora NBRC 1965.</title>
        <authorList>
            <person name="Ichikawa N."/>
            <person name="Sato H."/>
            <person name="Tonouchi N."/>
        </authorList>
    </citation>
    <scope>NUCLEOTIDE SEQUENCE</scope>
    <source>
        <strain evidence="20">NBRC 1965</strain>
    </source>
</reference>
<dbReference type="PANTHER" id="PTHR45628:SF7">
    <property type="entry name" value="VOLTAGE-DEPENDENT CALCIUM CHANNEL TYPE A SUBUNIT ALPHA-1"/>
    <property type="match status" value="1"/>
</dbReference>
<keyword evidence="5" id="KW-0109">Calcium transport</keyword>
<feature type="transmembrane region" description="Helical" evidence="18">
    <location>
        <begin position="1075"/>
        <end position="1092"/>
    </location>
</feature>
<evidence type="ECO:0000256" key="11">
    <source>
        <dbReference type="ARBA" id="ARBA00023065"/>
    </source>
</evidence>
<feature type="transmembrane region" description="Helical" evidence="18">
    <location>
        <begin position="1798"/>
        <end position="1818"/>
    </location>
</feature>
<evidence type="ECO:0000256" key="7">
    <source>
        <dbReference type="ARBA" id="ARBA00022692"/>
    </source>
</evidence>
<keyword evidence="14" id="KW-0407">Ion channel</keyword>
<accession>A0A9W7DBV5</accession>
<evidence type="ECO:0000256" key="17">
    <source>
        <dbReference type="SAM" id="MobiDB-lite"/>
    </source>
</evidence>
<feature type="transmembrane region" description="Helical" evidence="18">
    <location>
        <begin position="985"/>
        <end position="1002"/>
    </location>
</feature>
<dbReference type="Gene3D" id="1.10.287.70">
    <property type="match status" value="4"/>
</dbReference>
<dbReference type="SUPFAM" id="SSF81324">
    <property type="entry name" value="Voltage-gated potassium channels"/>
    <property type="match status" value="3"/>
</dbReference>
<feature type="compositionally biased region" description="Polar residues" evidence="17">
    <location>
        <begin position="422"/>
        <end position="450"/>
    </location>
</feature>
<proteinExistence type="inferred from homology"/>
<dbReference type="PROSITE" id="PS50222">
    <property type="entry name" value="EF_HAND_2"/>
    <property type="match status" value="1"/>
</dbReference>
<feature type="transmembrane region" description="Helical" evidence="18">
    <location>
        <begin position="1440"/>
        <end position="1462"/>
    </location>
</feature>
<comment type="subcellular location">
    <subcellularLocation>
        <location evidence="1">Cell membrane</location>
        <topology evidence="1">Multi-pass membrane protein</topology>
    </subcellularLocation>
</comment>
<feature type="transmembrane region" description="Helical" evidence="18">
    <location>
        <begin position="1686"/>
        <end position="1713"/>
    </location>
</feature>
<feature type="region of interest" description="Disordered" evidence="17">
    <location>
        <begin position="666"/>
        <end position="686"/>
    </location>
</feature>
<keyword evidence="4" id="KW-0597">Phosphoprotein</keyword>
<dbReference type="GO" id="GO:0005509">
    <property type="term" value="F:calcium ion binding"/>
    <property type="evidence" value="ECO:0007669"/>
    <property type="project" value="InterPro"/>
</dbReference>
<dbReference type="PROSITE" id="PS00018">
    <property type="entry name" value="EF_HAND_1"/>
    <property type="match status" value="1"/>
</dbReference>
<name>A0A9W7DBV5_AMBMO</name>
<keyword evidence="3" id="KW-1003">Cell membrane</keyword>
<keyword evidence="12 18" id="KW-0472">Membrane</keyword>
<feature type="transmembrane region" description="Helical" evidence="18">
    <location>
        <begin position="744"/>
        <end position="760"/>
    </location>
</feature>
<feature type="transmembrane region" description="Helical" evidence="18">
    <location>
        <begin position="1112"/>
        <end position="1134"/>
    </location>
</feature>
<evidence type="ECO:0000256" key="13">
    <source>
        <dbReference type="ARBA" id="ARBA00023180"/>
    </source>
</evidence>
<keyword evidence="6" id="KW-0107">Calcium channel</keyword>
<feature type="transmembrane region" description="Helical" evidence="18">
    <location>
        <begin position="910"/>
        <end position="934"/>
    </location>
</feature>
<feature type="region of interest" description="Disordered" evidence="17">
    <location>
        <begin position="2262"/>
        <end position="2298"/>
    </location>
</feature>
<feature type="transmembrane region" description="Helical" evidence="18">
    <location>
        <begin position="715"/>
        <end position="732"/>
    </location>
</feature>
<feature type="transmembrane region" description="Helical" evidence="18">
    <location>
        <begin position="1188"/>
        <end position="1213"/>
    </location>
</feature>
<sequence>MIFKNKNSGDQKGPKNNSNNNILQSTPNRGVPQIVLNSPTSPDSPPVVRSPTVRFANNNNEDKSDSEGEIILDSLSRESFNISSSSSNRLKNSSSSDPERKESYTKRRSILIPTLLEHDKSSETYDSVGSPITWNRPFFTDSPKTATHKSRRAVPQLTLDIPDKYVGSRLTPLSPLDAHFDLPDDDDDVEKDIMDGLTAALGDNEMGAWMPLGSGNLSRQNAMVKHDHRKAQVLASASPSKYSKSNNSDTHEPFSARPSFNIERDSYNEDDIELQSIAPSVNGPKSDSNILSTDYYYNNNNSTSSHHSYRSDLESRSRPISPSLTSPNALFPPSPLMRAPSRKRQGKADSQLAAAFKTFSSRINASSGGDIDTSDESDDEYHDTIDLNIDKLPNPYQTTSHVSTASADSMHVSIHQNLSSNSLMVPQGGSKHSTPYLTAANSPMSTSTSLHLPENPSLPSVVIDGPDLAKVNTHQSQRTQQSKHSLHPTNSRTRVPKQVAFSSATDDNDLSNSSDFEEKKNKKSKKRHSIRLFGKSLRCFSTTSPVRLKCRDLVSQPYFHVYMTVLIILQTALLTYQHCNYHNGYVYNQRYGWVDWAMVGLYVIYTIEMAMKCIAFGLYDDSQMFKELQVEKKKSLLRRYYEMCKKPFKRHSGYSSFHNDGGDDKDLSDDSMDSSSDGSTSDADPRRKSLMHTVTVLPPPVDISKQTRAFLRSDWNVVDFISIISFWISFALSVTGEDLKHEIMLFRALMCLKIFRLFNINKGSRQILKSLKQTFVSSKEVSFLLLCFWVLFAIIGVESFKTSFRRHCVWTNPNDPSDIFVNDDQNCGSYIDPTTLKGAAYLLADGSSSGFMKGYRCPVNSVCKLGDNPYNGSVSFDNVYRAMELVFVVISANTFTDLMYKTMNSDAMAAALYFIFAALILKVWLSSLIVAVIINSYKVASEHRKESDQTDTEGKKTFEQLHEERKIVYNDYVAKTKRLRFFLKVRDIFVLLILLNFMRQCFMTNDSTPKERHGMYLMECATTIALLVEIVVMFLLFLPKWRYFFYSLSNCTDLFLAIATGVVVFPPVYNRLGKAYSWLTIFSIARFYRVAVWKFTFIKNAWASVFTRIKPFFHLGVFFVMSVYLIGLFASRLFEGLIPIDEYLASDQLILHNLPNVMLSLYVVASTENWTTILYLAQQCARNEFTIFCVSFFMILWFVFSYVVLISIFIAIITENLDVPESEKRRKQIKQFYTKMVRNINNEVQEDGLFETFRKRVVKHNENSLTSQQMIDKMKLILDDSFDIAMLQDEPKKGVWKTIKEAADNALNKIPFYPKLVTFVSNKQNSTNDDNSGSATSMSSHNDSYDTPDSSQHNAPQVGSSGMLKHKRLHTAETTINIHSTVDSEVQSIAGPPVENPRHNRVLYLFPTTNKLRRRCQRLVDPPYGIRTEGVQPDVVSKDIFYIFMFLCSVCVVALTCFATPLYRMKNNLDSSPWSWTTYNDLLFTLIFTVEFVIKVIADGFMFTPNAYLRSAWDRIDFIVLISFWVATLSEFYSNFDVFLLIGEFRALRALRLLTITNASKKHFDLALVSGLQKMTVGALVAGSLLVPFSLYGLILFNDKLGYCLDGSSNREDCGLEFASNVFNWNVISPNNYVQPPLEFNTFRVSISSLFQILSLEGWVDLMLNVMNITGAGTPPQAFNSPGNGMFVIIFNFISIVFILNLFVSIIINNYAVQTGTAYLSLKQLAWYEVKRYLTQIRPSKRRDVAPVNKIHRAVYKFVVNNKNNLQRLFDFFMFVHFVALVIECYPTTSTADISRNGLFSIATGGLLLLILLQIYAFGFKIYFSNRWNIYRTFVTLGSFVLSIIAYHITYGGVYSNLNKLFYVGLLLLLIPRIDMLNQLVKFASSSLPSLASLLYTWLVIFLVFAIALNQRFGLTRFGENTDGNINCRTVTKSLFLLFRSSFGEGWNYIMNDFRVHRPMCYYTSSLDSDCGNETFAYLFFFAWNIISMYVIMNILVSVVINSFSYVYNESGPHALLTRDEVRKFKKSWNKFDPSGTGLMDPLDLQPFLSSLSGVLSYKVYGENYTVKKITQTWIKKKSSDPYDVELNFNKLDEIFSCIDFDKVKERKRRYNRLIVEAQMGMVETPEGPRIRFTDLLLQIGFYSRFEDSTCLTLEDFIRRYTLLQKVNKIVRRWKIEATIQMVLDRLRYKINNKTRLRSMDFGVKRAITVPDILASDENGDDTNLKAPDPYNPFTKSDLYRSVSRASLNPFHDDYEAVIPNAAAAPEQGSAPRMPGVPQRYSTNYDDIDFRRHNIQRR</sequence>